<proteinExistence type="predicted"/>
<gene>
    <name evidence="3" type="ORF">AAFH49_15815</name>
</gene>
<keyword evidence="2" id="KW-1133">Transmembrane helix</keyword>
<sequence>MNSENLPKVENEPYNPNLDAQDEDVVSGGNNKLTYILVGVILALVLAYVALPKGGGTGLASVTPSFMLDDAAVTATAPTSADSIAAGLKAAPAAAEEETTTKTTTKTVAKPTATVPTATPAAAPVVAAAAAPVEAAPAPAPVAAPEPAAPTTVTMSGKIEDENGRPLVGATVLLKGSSKGTSTDANGNYTMEVPSGDNTLIYGYG</sequence>
<keyword evidence="4" id="KW-1185">Reference proteome</keyword>
<keyword evidence="2" id="KW-0812">Transmembrane</keyword>
<evidence type="ECO:0000256" key="1">
    <source>
        <dbReference type="SAM" id="MobiDB-lite"/>
    </source>
</evidence>
<feature type="transmembrane region" description="Helical" evidence="2">
    <location>
        <begin position="33"/>
        <end position="51"/>
    </location>
</feature>
<dbReference type="Proteomes" id="UP001479606">
    <property type="component" value="Unassembled WGS sequence"/>
</dbReference>
<feature type="region of interest" description="Disordered" evidence="1">
    <location>
        <begin position="1"/>
        <end position="21"/>
    </location>
</feature>
<dbReference type="InterPro" id="IPR008969">
    <property type="entry name" value="CarboxyPept-like_regulatory"/>
</dbReference>
<protein>
    <submittedName>
        <fullName evidence="3">Carboxypeptidase-like regulatory domain-containing protein</fullName>
    </submittedName>
</protein>
<reference evidence="3 4" key="1">
    <citation type="journal article" date="2018" name="Arch. Microbiol.">
        <title>Hymenobacter segetis sp. nov., isolated from soil.</title>
        <authorList>
            <person name="Ten L.N."/>
            <person name="Lim S.J."/>
            <person name="Kim B.O."/>
            <person name="Kang I.K."/>
            <person name="Jung H.Y."/>
        </authorList>
    </citation>
    <scope>NUCLEOTIDE SEQUENCE [LARGE SCALE GENOMIC DNA]</scope>
    <source>
        <strain evidence="3 4">S7-3-11</strain>
    </source>
</reference>
<dbReference type="RefSeq" id="WP_342299685.1">
    <property type="nucleotide sequence ID" value="NZ_JBCEVZ010000044.1"/>
</dbReference>
<keyword evidence="2" id="KW-0472">Membrane</keyword>
<dbReference type="SUPFAM" id="SSF49464">
    <property type="entry name" value="Carboxypeptidase regulatory domain-like"/>
    <property type="match status" value="1"/>
</dbReference>
<dbReference type="EMBL" id="JBCEVZ010000044">
    <property type="protein sequence ID" value="MEL5995681.1"/>
    <property type="molecule type" value="Genomic_DNA"/>
</dbReference>
<organism evidence="3 4">
    <name type="scientific">Hymenobacter segetis</name>
    <dbReference type="NCBI Taxonomy" id="2025509"/>
    <lineage>
        <taxon>Bacteria</taxon>
        <taxon>Pseudomonadati</taxon>
        <taxon>Bacteroidota</taxon>
        <taxon>Cytophagia</taxon>
        <taxon>Cytophagales</taxon>
        <taxon>Hymenobacteraceae</taxon>
        <taxon>Hymenobacter</taxon>
    </lineage>
</organism>
<feature type="non-terminal residue" evidence="3">
    <location>
        <position position="205"/>
    </location>
</feature>
<accession>A0ABU9LZ63</accession>
<evidence type="ECO:0000256" key="2">
    <source>
        <dbReference type="SAM" id="Phobius"/>
    </source>
</evidence>
<evidence type="ECO:0000313" key="4">
    <source>
        <dbReference type="Proteomes" id="UP001479606"/>
    </source>
</evidence>
<name>A0ABU9LZ63_9BACT</name>
<evidence type="ECO:0000313" key="3">
    <source>
        <dbReference type="EMBL" id="MEL5995681.1"/>
    </source>
</evidence>
<dbReference type="Pfam" id="PF13715">
    <property type="entry name" value="CarbopepD_reg_2"/>
    <property type="match status" value="1"/>
</dbReference>
<dbReference type="Gene3D" id="2.60.40.1120">
    <property type="entry name" value="Carboxypeptidase-like, regulatory domain"/>
    <property type="match status" value="1"/>
</dbReference>
<comment type="caution">
    <text evidence="3">The sequence shown here is derived from an EMBL/GenBank/DDBJ whole genome shotgun (WGS) entry which is preliminary data.</text>
</comment>